<protein>
    <submittedName>
        <fullName evidence="3">Glucokinase</fullName>
        <ecNumber evidence="3">2.7.1.2</ecNumber>
    </submittedName>
</protein>
<dbReference type="EC" id="2.7.1.2" evidence="3"/>
<keyword evidence="1 3" id="KW-0808">Transferase</keyword>
<dbReference type="SUPFAM" id="SSF53067">
    <property type="entry name" value="Actin-like ATPase domain"/>
    <property type="match status" value="1"/>
</dbReference>
<dbReference type="InterPro" id="IPR043129">
    <property type="entry name" value="ATPase_NBD"/>
</dbReference>
<dbReference type="PANTHER" id="PTHR47363">
    <property type="entry name" value="GLUCOKINASE"/>
    <property type="match status" value="1"/>
</dbReference>
<dbReference type="NCBIfam" id="TIGR00749">
    <property type="entry name" value="glk"/>
    <property type="match status" value="1"/>
</dbReference>
<organism evidence="3">
    <name type="scientific">hydrothermal vent metagenome</name>
    <dbReference type="NCBI Taxonomy" id="652676"/>
    <lineage>
        <taxon>unclassified sequences</taxon>
        <taxon>metagenomes</taxon>
        <taxon>ecological metagenomes</taxon>
    </lineage>
</organism>
<dbReference type="GO" id="GO:0005536">
    <property type="term" value="F:D-glucose binding"/>
    <property type="evidence" value="ECO:0007669"/>
    <property type="project" value="InterPro"/>
</dbReference>
<dbReference type="EMBL" id="UOFX01000006">
    <property type="protein sequence ID" value="VAX05561.1"/>
    <property type="molecule type" value="Genomic_DNA"/>
</dbReference>
<dbReference type="HAMAP" id="MF_00524">
    <property type="entry name" value="Glucokinase"/>
    <property type="match status" value="1"/>
</dbReference>
<dbReference type="GO" id="GO:0006096">
    <property type="term" value="P:glycolytic process"/>
    <property type="evidence" value="ECO:0007669"/>
    <property type="project" value="InterPro"/>
</dbReference>
<gene>
    <name evidence="3" type="ORF">MNBD_GAMMA26-1613</name>
</gene>
<keyword evidence="2 3" id="KW-0418">Kinase</keyword>
<reference evidence="3" key="1">
    <citation type="submission" date="2018-06" db="EMBL/GenBank/DDBJ databases">
        <authorList>
            <person name="Zhirakovskaya E."/>
        </authorList>
    </citation>
    <scope>NUCLEOTIDE SEQUENCE</scope>
</reference>
<dbReference type="Pfam" id="PF02685">
    <property type="entry name" value="Glucokinase"/>
    <property type="match status" value="1"/>
</dbReference>
<dbReference type="AlphaFoldDB" id="A0A3B1AUZ8"/>
<dbReference type="Gene3D" id="3.40.367.20">
    <property type="match status" value="1"/>
</dbReference>
<name>A0A3B1AUZ8_9ZZZZ</name>
<evidence type="ECO:0000256" key="2">
    <source>
        <dbReference type="ARBA" id="ARBA00022777"/>
    </source>
</evidence>
<accession>A0A3B1AUZ8</accession>
<proteinExistence type="inferred from homology"/>
<dbReference type="Gene3D" id="3.30.420.40">
    <property type="match status" value="1"/>
</dbReference>
<dbReference type="CDD" id="cd24008">
    <property type="entry name" value="ASKHA_NBD_GLK"/>
    <property type="match status" value="1"/>
</dbReference>
<dbReference type="InterPro" id="IPR003836">
    <property type="entry name" value="Glucokinase"/>
</dbReference>
<evidence type="ECO:0000256" key="1">
    <source>
        <dbReference type="ARBA" id="ARBA00022679"/>
    </source>
</evidence>
<sequence>MIILVGDVGGTHTRLALLEVWEGHLQIVTKKVYRSADYASLEDIAAEYLAAVDAKCKTACFGIASPIKQQTCRIINLPWLVDAAVIKARLELEKIWLINDLEAAAWGIAELDQDDFCTLQEGSSDASGNRCIIAAGTGLGEAGLYWDGTCHHPFATEGGHAGFAPRNALEFDLFKHLTKSFGHVSWERLLSGSGLVAIYHFLLMRNMQPVPAWLADANHEAAAISQAAIDHTCTTSIAALDLFVTLYGVEAGNLALKHMAMGGVYIGGGIAPKILPKLQDDAFLDAFNNKGRMEPLMQAMPVTAILNENVALYGQARYAWVQANAV</sequence>
<dbReference type="GO" id="GO:0004340">
    <property type="term" value="F:glucokinase activity"/>
    <property type="evidence" value="ECO:0007669"/>
    <property type="project" value="UniProtKB-EC"/>
</dbReference>
<dbReference type="GO" id="GO:0005524">
    <property type="term" value="F:ATP binding"/>
    <property type="evidence" value="ECO:0007669"/>
    <property type="project" value="InterPro"/>
</dbReference>
<dbReference type="PANTHER" id="PTHR47363:SF1">
    <property type="entry name" value="GLUCOKINASE"/>
    <property type="match status" value="1"/>
</dbReference>
<evidence type="ECO:0000313" key="3">
    <source>
        <dbReference type="EMBL" id="VAX05561.1"/>
    </source>
</evidence>